<comment type="caution">
    <text evidence="2">The sequence shown here is derived from an EMBL/GenBank/DDBJ whole genome shotgun (WGS) entry which is preliminary data.</text>
</comment>
<protein>
    <submittedName>
        <fullName evidence="2">Uncharacterized protein</fullName>
    </submittedName>
</protein>
<name>A0A243RRH8_9ACTN</name>
<gene>
    <name evidence="2" type="ORF">CA984_10345</name>
</gene>
<feature type="compositionally biased region" description="Basic and acidic residues" evidence="1">
    <location>
        <begin position="47"/>
        <end position="63"/>
    </location>
</feature>
<accession>A0A243RRH8</accession>
<feature type="region of interest" description="Disordered" evidence="1">
    <location>
        <begin position="1"/>
        <end position="63"/>
    </location>
</feature>
<proteinExistence type="predicted"/>
<evidence type="ECO:0000313" key="2">
    <source>
        <dbReference type="EMBL" id="OUC97611.1"/>
    </source>
</evidence>
<evidence type="ECO:0000256" key="1">
    <source>
        <dbReference type="SAM" id="MobiDB-lite"/>
    </source>
</evidence>
<keyword evidence="3" id="KW-1185">Reference proteome</keyword>
<reference evidence="2 3" key="1">
    <citation type="submission" date="2017-05" db="EMBL/GenBank/DDBJ databases">
        <title>Biotechnological potential of actinobacteria isolated from South African environments.</title>
        <authorList>
            <person name="Le Roes-Hill M."/>
            <person name="Prins A."/>
            <person name="Durrell K.A."/>
        </authorList>
    </citation>
    <scope>NUCLEOTIDE SEQUENCE [LARGE SCALE GENOMIC DNA]</scope>
    <source>
        <strain evidence="2">M26</strain>
    </source>
</reference>
<sequence length="63" mass="6916">MTLALPAGAPRPTSPSLPPTRQRSRTIGGIPRATLSPEPRRRAVRCHSGDRRAVGLHESPRRR</sequence>
<dbReference type="Proteomes" id="UP000194761">
    <property type="component" value="Unassembled WGS sequence"/>
</dbReference>
<dbReference type="EMBL" id="NGFP01000034">
    <property type="protein sequence ID" value="OUC97611.1"/>
    <property type="molecule type" value="Genomic_DNA"/>
</dbReference>
<organism evidence="2 3">
    <name type="scientific">Streptosporangium minutum</name>
    <dbReference type="NCBI Taxonomy" id="569862"/>
    <lineage>
        <taxon>Bacteria</taxon>
        <taxon>Bacillati</taxon>
        <taxon>Actinomycetota</taxon>
        <taxon>Actinomycetes</taxon>
        <taxon>Streptosporangiales</taxon>
        <taxon>Streptosporangiaceae</taxon>
        <taxon>Streptosporangium</taxon>
    </lineage>
</organism>
<dbReference type="AlphaFoldDB" id="A0A243RRH8"/>
<evidence type="ECO:0000313" key="3">
    <source>
        <dbReference type="Proteomes" id="UP000194761"/>
    </source>
</evidence>